<dbReference type="EMBL" id="CP053586">
    <property type="protein sequence ID" value="WNZ22733.1"/>
    <property type="molecule type" value="Genomic_DNA"/>
</dbReference>
<evidence type="ECO:0000313" key="2">
    <source>
        <dbReference type="EMBL" id="WNZ22733.1"/>
    </source>
</evidence>
<sequence>MATDNEWLRLIYLTVANSGVVTPLGPSSVQVQGTAPDGSPATGNPIQVAGNDPSGNSQALSVSASGELILDQDTLVSALENSNLATNLGSIDSSLEDLYTARLTQAQVQTAVQSALDSSSDVEAIKTAVQALRPGNSSNPSVVAGSSGSPFLTTPTHEIRTFPGTPFTISAQNFVNSGFAFSYSRPVSRVRVHFINDNNAGARLRINLNGGQVFTVLSPGGVLDLAGPLPSGSVNGTLTGTSGTSEIGVLVLLYPNGFEL</sequence>
<accession>A0AA96WCK3</accession>
<dbReference type="RefSeq" id="WP_316434259.1">
    <property type="nucleotide sequence ID" value="NZ_CP053586.1"/>
</dbReference>
<gene>
    <name evidence="2" type="ORF">HJG54_07595</name>
</gene>
<dbReference type="AlphaFoldDB" id="A0AA96WCK3"/>
<evidence type="ECO:0000256" key="1">
    <source>
        <dbReference type="SAM" id="MobiDB-lite"/>
    </source>
</evidence>
<name>A0AA96WCK3_9CYAN</name>
<feature type="region of interest" description="Disordered" evidence="1">
    <location>
        <begin position="28"/>
        <end position="60"/>
    </location>
</feature>
<organism evidence="2">
    <name type="scientific">Leptolyngbya sp. NK1-12</name>
    <dbReference type="NCBI Taxonomy" id="2547451"/>
    <lineage>
        <taxon>Bacteria</taxon>
        <taxon>Bacillati</taxon>
        <taxon>Cyanobacteriota</taxon>
        <taxon>Cyanophyceae</taxon>
        <taxon>Leptolyngbyales</taxon>
        <taxon>Leptolyngbyaceae</taxon>
        <taxon>Leptolyngbya group</taxon>
        <taxon>Leptolyngbya</taxon>
    </lineage>
</organism>
<proteinExistence type="predicted"/>
<reference evidence="2" key="1">
    <citation type="submission" date="2020-05" db="EMBL/GenBank/DDBJ databases">
        <authorList>
            <person name="Zhu T."/>
            <person name="Keshari N."/>
            <person name="Lu X."/>
        </authorList>
    </citation>
    <scope>NUCLEOTIDE SEQUENCE</scope>
    <source>
        <strain evidence="2">NK1-12</strain>
    </source>
</reference>
<protein>
    <submittedName>
        <fullName evidence="2">Uncharacterized protein</fullName>
    </submittedName>
</protein>